<evidence type="ECO:0000313" key="1">
    <source>
        <dbReference type="EMBL" id="SDF93472.1"/>
    </source>
</evidence>
<sequence>MRFAGAGRAKCVMSETCLQNDDILAPINPFATRQLQHLHLVQGRDRLEVKTVQAFDGREFGGLDPSFDHPLLTVDHFQFDQVGEELDMIQTLCGALGRTGGPVAIFSKHRWQPEGLEPMIQ</sequence>
<dbReference type="Proteomes" id="UP000182284">
    <property type="component" value="Unassembled WGS sequence"/>
</dbReference>
<reference evidence="1 2" key="1">
    <citation type="submission" date="2016-10" db="EMBL/GenBank/DDBJ databases">
        <authorList>
            <person name="de Groot N.N."/>
        </authorList>
    </citation>
    <scope>NUCLEOTIDE SEQUENCE [LARGE SCALE GENOMIC DNA]</scope>
    <source>
        <strain evidence="1 2">DSM 27375</strain>
    </source>
</reference>
<accession>A0A1G7Q4K2</accession>
<dbReference type="AlphaFoldDB" id="A0A1G7Q4K2"/>
<dbReference type="EMBL" id="FNBL01000009">
    <property type="protein sequence ID" value="SDF93472.1"/>
    <property type="molecule type" value="Genomic_DNA"/>
</dbReference>
<protein>
    <submittedName>
        <fullName evidence="1">Uncharacterized protein</fullName>
    </submittedName>
</protein>
<name>A0A1G7Q4K2_9RHOB</name>
<proteinExistence type="predicted"/>
<gene>
    <name evidence="1" type="ORF">SAMN04488117_1092</name>
</gene>
<organism evidence="1 2">
    <name type="scientific">Celeribacter baekdonensis</name>
    <dbReference type="NCBI Taxonomy" id="875171"/>
    <lineage>
        <taxon>Bacteria</taxon>
        <taxon>Pseudomonadati</taxon>
        <taxon>Pseudomonadota</taxon>
        <taxon>Alphaproteobacteria</taxon>
        <taxon>Rhodobacterales</taxon>
        <taxon>Roseobacteraceae</taxon>
        <taxon>Celeribacter</taxon>
    </lineage>
</organism>
<evidence type="ECO:0000313" key="2">
    <source>
        <dbReference type="Proteomes" id="UP000182284"/>
    </source>
</evidence>